<proteinExistence type="predicted"/>
<evidence type="ECO:0000313" key="2">
    <source>
        <dbReference type="Proteomes" id="UP001430377"/>
    </source>
</evidence>
<dbReference type="InterPro" id="IPR012334">
    <property type="entry name" value="Pectin_lyas_fold"/>
</dbReference>
<dbReference type="SUPFAM" id="SSF51126">
    <property type="entry name" value="Pectin lyase-like"/>
    <property type="match status" value="1"/>
</dbReference>
<dbReference type="AlphaFoldDB" id="A0AAW4PRV5"/>
<comment type="caution">
    <text evidence="1">The sequence shown here is derived from an EMBL/GenBank/DDBJ whole genome shotgun (WGS) entry which is preliminary data.</text>
</comment>
<dbReference type="Proteomes" id="UP001430377">
    <property type="component" value="Unassembled WGS sequence"/>
</dbReference>
<accession>A0AAW4PRV5</accession>
<dbReference type="Gene3D" id="2.160.20.10">
    <property type="entry name" value="Single-stranded right-handed beta-helix, Pectin lyase-like"/>
    <property type="match status" value="1"/>
</dbReference>
<evidence type="ECO:0008006" key="3">
    <source>
        <dbReference type="Google" id="ProtNLM"/>
    </source>
</evidence>
<dbReference type="RefSeq" id="WP_220619282.1">
    <property type="nucleotide sequence ID" value="NZ_RKLR01000006.1"/>
</dbReference>
<organism evidence="1 2">
    <name type="scientific">Haloarcula rubra</name>
    <dbReference type="NCBI Taxonomy" id="2487747"/>
    <lineage>
        <taxon>Archaea</taxon>
        <taxon>Methanobacteriati</taxon>
        <taxon>Methanobacteriota</taxon>
        <taxon>Stenosarchaea group</taxon>
        <taxon>Halobacteria</taxon>
        <taxon>Halobacteriales</taxon>
        <taxon>Haloarculaceae</taxon>
        <taxon>Haloarcula</taxon>
    </lineage>
</organism>
<dbReference type="InterPro" id="IPR011050">
    <property type="entry name" value="Pectin_lyase_fold/virulence"/>
</dbReference>
<evidence type="ECO:0000313" key="1">
    <source>
        <dbReference type="EMBL" id="MBX0324323.1"/>
    </source>
</evidence>
<dbReference type="EMBL" id="RKLR01000006">
    <property type="protein sequence ID" value="MBX0324323.1"/>
    <property type="molecule type" value="Genomic_DNA"/>
</dbReference>
<gene>
    <name evidence="1" type="ORF">EGH21_14935</name>
</gene>
<keyword evidence="2" id="KW-1185">Reference proteome</keyword>
<protein>
    <recommendedName>
        <fullName evidence="3">Right-handed parallel beta-helix repeat-containing protein</fullName>
    </recommendedName>
</protein>
<name>A0AAW4PRV5_9EURY</name>
<sequence>MTGRASAETTSDRLDEYYEEFGTVIDVVEAGADNTGNESVVDVIRKYRGDDTLLVFPPGEYYMDEQVRFTGFEKFGLVGNDATLVPADYYDFDGPQYRLFRLGVGYSPGNRLVFDGFDVDQTAPDTGIRVIETVVDDGLEVRNITVHGEHDSGTWGPGRFAVSDPNGSGLVEGFEVPDGGAWEDETPNAGNIWRGPTGLLANSNSGSLTFRNCVVGAFPDNGLYASGGSGTITVEGGHYSNSNAASLRIGGDGSSIDGATVVVDQNRPRDESHRAIRLEKGGDIRVENVTVRNTAPLPNSFGISVMGTCTSAWIENADIYVAGDEVTNAVVTSPDCGEVTLVGSRIEMDTPGGFGIEINDGDNTGQVLLEYVDFVGNVGDETAKAAIRCDRDNVRFGAVNVDQSGGSDRRAIVNTGDDVTIYKGDYRASEYPIIDLGDGTHVEEIYANSYGDYEAYCLYPDSANVYLKHNTLRGGIKDHGCDNLKILGNEF</sequence>
<reference evidence="1 2" key="1">
    <citation type="submission" date="2021-06" db="EMBL/GenBank/DDBJ databases">
        <title>Halomicroarcula sp. a new haloarchaeum isolated from saline soil.</title>
        <authorList>
            <person name="Duran-Viseras A."/>
            <person name="Sanchez-Porro C."/>
            <person name="Ventosa A."/>
        </authorList>
    </citation>
    <scope>NUCLEOTIDE SEQUENCE [LARGE SCALE GENOMIC DNA]</scope>
    <source>
        <strain evidence="1 2">F13</strain>
    </source>
</reference>